<name>A0A818CD76_9BILA</name>
<evidence type="ECO:0000256" key="6">
    <source>
        <dbReference type="PROSITE-ProRule" id="PRU00091"/>
    </source>
</evidence>
<evidence type="ECO:0000256" key="1">
    <source>
        <dbReference type="ARBA" id="ARBA00022574"/>
    </source>
</evidence>
<evidence type="ECO:0000256" key="7">
    <source>
        <dbReference type="PROSITE-ProRule" id="PRU00221"/>
    </source>
</evidence>
<dbReference type="PROSITE" id="PS50178">
    <property type="entry name" value="ZF_FYVE"/>
    <property type="match status" value="1"/>
</dbReference>
<dbReference type="SUPFAM" id="SSF53474">
    <property type="entry name" value="alpha/beta-Hydrolases"/>
    <property type="match status" value="1"/>
</dbReference>
<keyword evidence="2" id="KW-0479">Metal-binding</keyword>
<feature type="repeat" description="WD" evidence="7">
    <location>
        <begin position="201"/>
        <end position="242"/>
    </location>
</feature>
<evidence type="ECO:0000256" key="5">
    <source>
        <dbReference type="ARBA" id="ARBA00022833"/>
    </source>
</evidence>
<comment type="caution">
    <text evidence="9">The sequence shown here is derived from an EMBL/GenBank/DDBJ whole genome shotgun (WGS) entry which is preliminary data.</text>
</comment>
<dbReference type="InterPro" id="IPR000306">
    <property type="entry name" value="Znf_FYVE"/>
</dbReference>
<dbReference type="PANTHER" id="PTHR46189:SF1">
    <property type="entry name" value="LD41958P"/>
    <property type="match status" value="1"/>
</dbReference>
<evidence type="ECO:0000256" key="4">
    <source>
        <dbReference type="ARBA" id="ARBA00022771"/>
    </source>
</evidence>
<dbReference type="InterPro" id="IPR017455">
    <property type="entry name" value="Znf_FYVE-rel"/>
</dbReference>
<dbReference type="InterPro" id="IPR029058">
    <property type="entry name" value="AB_hydrolase_fold"/>
</dbReference>
<accession>A0A818CD76</accession>
<keyword evidence="5" id="KW-0862">Zinc</keyword>
<dbReference type="InterPro" id="IPR042234">
    <property type="entry name" value="WDFY1/WDFY2"/>
</dbReference>
<evidence type="ECO:0000313" key="10">
    <source>
        <dbReference type="Proteomes" id="UP000663865"/>
    </source>
</evidence>
<evidence type="ECO:0000259" key="8">
    <source>
        <dbReference type="PROSITE" id="PS50178"/>
    </source>
</evidence>
<dbReference type="Gene3D" id="3.30.40.10">
    <property type="entry name" value="Zinc/RING finger domain, C3HC4 (zinc finger)"/>
    <property type="match status" value="1"/>
</dbReference>
<dbReference type="InterPro" id="IPR022742">
    <property type="entry name" value="Hydrolase_4"/>
</dbReference>
<dbReference type="PROSITE" id="PS50294">
    <property type="entry name" value="WD_REPEATS_REGION"/>
    <property type="match status" value="2"/>
</dbReference>
<dbReference type="PROSITE" id="PS50082">
    <property type="entry name" value="WD_REPEATS_2"/>
    <property type="match status" value="2"/>
</dbReference>
<dbReference type="Gene3D" id="2.130.10.10">
    <property type="entry name" value="YVTN repeat-like/Quinoprotein amine dehydrogenase"/>
    <property type="match status" value="1"/>
</dbReference>
<dbReference type="GO" id="GO:0008270">
    <property type="term" value="F:zinc ion binding"/>
    <property type="evidence" value="ECO:0007669"/>
    <property type="project" value="UniProtKB-KW"/>
</dbReference>
<dbReference type="InterPro" id="IPR019775">
    <property type="entry name" value="WD40_repeat_CS"/>
</dbReference>
<sequence>MAAAIDEGVGKVRRPELLNKIDVEVGINDALLLTSEDGILTALDDRTLRVWLRRQTGKYWPSVCHTLESSPTALYYYEPSRRLFCGCDSGLVHEFIVADDFNKITLECTYFGHQIRIQAVYFSYRHELLLTACREKKLNCYSTNPIDENRQNARGSYTLASMGMSITMDETFRQCFIGDSTGNIHFLKLNANNRFEPNKPLSGHTGSVQNLLWDPDTKWLYSGSFDTAVIVWDLAAPQGVAVELNGHSDRLVGISYDNLRKLLLTCSADGHIGVWPMNVKRNETTIWLENDSCQICRMPFFWNIREMWTQKQIGLRQHHCRKCGRAVCDKCAQTRKALPLLGYETVQRICDDCIKTLRNDETVPLASFYDLRQGTIKMDYRQGKKVMMSIGTDRTIKIWDMSSVMNFRRENIEFFGKDNVILRGWLYCPSSSSSSSSSQSAIVMTHGFSGLKEMGLDEFARTFCCDGNFYVLVYDHQTFGSSDGQPRHDINPYSQIDDYSYAMNYLENRLNNKNISIGIWGTSYSGGHVFVVGKREKRRIKCIVSQVPTISGKNNLARRPQWQKILAEDQHCLYENREYIPIVNQANENMDLSNSFYHFFVDKYNCNEWINHMTRRSIHLYSQYEPWKSLIDLSPIPLLMIVAKQDTITSTEDQIDAYEKQVLEPKRLVLVDGGHFSVYPNEQSFEIVVKEALDWFIKYLK</sequence>
<gene>
    <name evidence="9" type="ORF">KIK155_LOCUS10427</name>
</gene>
<keyword evidence="3" id="KW-0677">Repeat</keyword>
<dbReference type="SMART" id="SM00064">
    <property type="entry name" value="FYVE"/>
    <property type="match status" value="1"/>
</dbReference>
<organism evidence="9 10">
    <name type="scientific">Rotaria socialis</name>
    <dbReference type="NCBI Taxonomy" id="392032"/>
    <lineage>
        <taxon>Eukaryota</taxon>
        <taxon>Metazoa</taxon>
        <taxon>Spiralia</taxon>
        <taxon>Gnathifera</taxon>
        <taxon>Rotifera</taxon>
        <taxon>Eurotatoria</taxon>
        <taxon>Bdelloidea</taxon>
        <taxon>Philodinida</taxon>
        <taxon>Philodinidae</taxon>
        <taxon>Rotaria</taxon>
    </lineage>
</organism>
<dbReference type="Pfam" id="PF12146">
    <property type="entry name" value="Hydrolase_4"/>
    <property type="match status" value="1"/>
</dbReference>
<dbReference type="EMBL" id="CAJNYV010001551">
    <property type="protein sequence ID" value="CAF3426416.1"/>
    <property type="molecule type" value="Genomic_DNA"/>
</dbReference>
<keyword evidence="4 6" id="KW-0863">Zinc-finger</keyword>
<feature type="domain" description="FYVE-type" evidence="8">
    <location>
        <begin position="287"/>
        <end position="358"/>
    </location>
</feature>
<dbReference type="Pfam" id="PF00400">
    <property type="entry name" value="WD40"/>
    <property type="match status" value="2"/>
</dbReference>
<dbReference type="InterPro" id="IPR011011">
    <property type="entry name" value="Znf_FYVE_PHD"/>
</dbReference>
<evidence type="ECO:0000313" key="9">
    <source>
        <dbReference type="EMBL" id="CAF3426416.1"/>
    </source>
</evidence>
<protein>
    <recommendedName>
        <fullName evidence="8">FYVE-type domain-containing protein</fullName>
    </recommendedName>
</protein>
<dbReference type="InterPro" id="IPR015943">
    <property type="entry name" value="WD40/YVTN_repeat-like_dom_sf"/>
</dbReference>
<dbReference type="AlphaFoldDB" id="A0A818CD76"/>
<keyword evidence="1 7" id="KW-0853">WD repeat</keyword>
<dbReference type="PROSITE" id="PS00678">
    <property type="entry name" value="WD_REPEATS_1"/>
    <property type="match status" value="1"/>
</dbReference>
<dbReference type="GO" id="GO:0005769">
    <property type="term" value="C:early endosome"/>
    <property type="evidence" value="ECO:0007669"/>
    <property type="project" value="TreeGrafter"/>
</dbReference>
<dbReference type="Pfam" id="PF01363">
    <property type="entry name" value="FYVE"/>
    <property type="match status" value="1"/>
</dbReference>
<dbReference type="PANTHER" id="PTHR46189">
    <property type="entry name" value="LD41958P"/>
    <property type="match status" value="1"/>
</dbReference>
<proteinExistence type="predicted"/>
<dbReference type="FunFam" id="3.30.40.10:FF:000105">
    <property type="entry name" value="WD repeat and FYVE domain-containing protein 2"/>
    <property type="match status" value="1"/>
</dbReference>
<evidence type="ECO:0000256" key="3">
    <source>
        <dbReference type="ARBA" id="ARBA00022737"/>
    </source>
</evidence>
<evidence type="ECO:0000256" key="2">
    <source>
        <dbReference type="ARBA" id="ARBA00022723"/>
    </source>
</evidence>
<dbReference type="Gene3D" id="3.40.50.1820">
    <property type="entry name" value="alpha/beta hydrolase"/>
    <property type="match status" value="1"/>
</dbReference>
<dbReference type="InterPro" id="IPR013083">
    <property type="entry name" value="Znf_RING/FYVE/PHD"/>
</dbReference>
<dbReference type="InterPro" id="IPR001680">
    <property type="entry name" value="WD40_rpt"/>
</dbReference>
<reference evidence="9" key="1">
    <citation type="submission" date="2021-02" db="EMBL/GenBank/DDBJ databases">
        <authorList>
            <person name="Nowell W R."/>
        </authorList>
    </citation>
    <scope>NUCLEOTIDE SEQUENCE</scope>
</reference>
<dbReference type="SMART" id="SM00320">
    <property type="entry name" value="WD40"/>
    <property type="match status" value="5"/>
</dbReference>
<dbReference type="Gene3D" id="1.10.10.800">
    <property type="match status" value="1"/>
</dbReference>
<dbReference type="SUPFAM" id="SSF57903">
    <property type="entry name" value="FYVE/PHD zinc finger"/>
    <property type="match status" value="1"/>
</dbReference>
<dbReference type="InterPro" id="IPR036322">
    <property type="entry name" value="WD40_repeat_dom_sf"/>
</dbReference>
<dbReference type="SUPFAM" id="SSF50978">
    <property type="entry name" value="WD40 repeat-like"/>
    <property type="match status" value="1"/>
</dbReference>
<dbReference type="Proteomes" id="UP000663865">
    <property type="component" value="Unassembled WGS sequence"/>
</dbReference>
<feature type="repeat" description="WD" evidence="7">
    <location>
        <begin position="244"/>
        <end position="285"/>
    </location>
</feature>